<accession>A0A6J5TA27</accession>
<dbReference type="EMBL" id="LR797812">
    <property type="protein sequence ID" value="CAB4240691.1"/>
    <property type="molecule type" value="Genomic_DNA"/>
</dbReference>
<proteinExistence type="predicted"/>
<reference evidence="1" key="1">
    <citation type="submission" date="2020-05" db="EMBL/GenBank/DDBJ databases">
        <authorList>
            <person name="Chiriac C."/>
            <person name="Salcher M."/>
            <person name="Ghai R."/>
            <person name="Kavagutti S V."/>
        </authorList>
    </citation>
    <scope>NUCLEOTIDE SEQUENCE</scope>
</reference>
<evidence type="ECO:0000313" key="1">
    <source>
        <dbReference type="EMBL" id="CAB4240691.1"/>
    </source>
</evidence>
<organism evidence="1">
    <name type="scientific">uncultured Caudovirales phage</name>
    <dbReference type="NCBI Taxonomy" id="2100421"/>
    <lineage>
        <taxon>Viruses</taxon>
        <taxon>Duplodnaviria</taxon>
        <taxon>Heunggongvirae</taxon>
        <taxon>Uroviricota</taxon>
        <taxon>Caudoviricetes</taxon>
        <taxon>Peduoviridae</taxon>
        <taxon>Maltschvirus</taxon>
        <taxon>Maltschvirus maltsch</taxon>
    </lineage>
</organism>
<name>A0A6J5TA27_9CAUD</name>
<protein>
    <submittedName>
        <fullName evidence="1">Uncharacterized protein</fullName>
    </submittedName>
</protein>
<sequence>MTEEKTLKLALEALQLVSIEFVCNGAHHAKKDRHDWLESCPIVERYQTAITAIKEALAKPQERYFCSRCGKRLSKDINDVHSCTPPRDIHGEPVNLPLRTFDDYGNKIK</sequence>
<gene>
    <name evidence="1" type="ORF">UFOVP38_58</name>
</gene>